<dbReference type="GO" id="GO:0005886">
    <property type="term" value="C:plasma membrane"/>
    <property type="evidence" value="ECO:0007669"/>
    <property type="project" value="UniProtKB-SubCell"/>
</dbReference>
<dbReference type="STRING" id="83767.SAMN05660652_00200"/>
<accession>A0A1G7VJR3</accession>
<protein>
    <recommendedName>
        <fullName evidence="2">diguanylate cyclase</fullName>
        <ecNumber evidence="2">2.7.7.65</ecNumber>
    </recommendedName>
</protein>
<evidence type="ECO:0000256" key="1">
    <source>
        <dbReference type="ARBA" id="ARBA00004651"/>
    </source>
</evidence>
<dbReference type="Pfam" id="PF00990">
    <property type="entry name" value="GGDEF"/>
    <property type="match status" value="1"/>
</dbReference>
<evidence type="ECO:0000256" key="3">
    <source>
        <dbReference type="ARBA" id="ARBA00022475"/>
    </source>
</evidence>
<dbReference type="CDD" id="cd12914">
    <property type="entry name" value="PDC1_DGC_like"/>
    <property type="match status" value="1"/>
</dbReference>
<dbReference type="PANTHER" id="PTHR45138:SF9">
    <property type="entry name" value="DIGUANYLATE CYCLASE DGCM-RELATED"/>
    <property type="match status" value="1"/>
</dbReference>
<dbReference type="InterPro" id="IPR000160">
    <property type="entry name" value="GGDEF_dom"/>
</dbReference>
<evidence type="ECO:0000256" key="6">
    <source>
        <dbReference type="ARBA" id="ARBA00023136"/>
    </source>
</evidence>
<keyword evidence="11" id="KW-1185">Reference proteome</keyword>
<dbReference type="CDD" id="cd01949">
    <property type="entry name" value="GGDEF"/>
    <property type="match status" value="1"/>
</dbReference>
<reference evidence="10 11" key="1">
    <citation type="submission" date="2016-10" db="EMBL/GenBank/DDBJ databases">
        <authorList>
            <person name="de Groot N.N."/>
        </authorList>
    </citation>
    <scope>NUCLEOTIDE SEQUENCE [LARGE SCALE GENOMIC DNA]</scope>
    <source>
        <strain evidence="10 11">DSM 5885</strain>
    </source>
</reference>
<organism evidence="10 11">
    <name type="scientific">Propionivibrio dicarboxylicus</name>
    <dbReference type="NCBI Taxonomy" id="83767"/>
    <lineage>
        <taxon>Bacteria</taxon>
        <taxon>Pseudomonadati</taxon>
        <taxon>Pseudomonadota</taxon>
        <taxon>Betaproteobacteria</taxon>
        <taxon>Rhodocyclales</taxon>
        <taxon>Rhodocyclaceae</taxon>
        <taxon>Propionivibrio</taxon>
    </lineage>
</organism>
<dbReference type="Proteomes" id="UP000198607">
    <property type="component" value="Unassembled WGS sequence"/>
</dbReference>
<evidence type="ECO:0000256" key="2">
    <source>
        <dbReference type="ARBA" id="ARBA00012528"/>
    </source>
</evidence>
<dbReference type="InterPro" id="IPR043128">
    <property type="entry name" value="Rev_trsase/Diguanyl_cyclase"/>
</dbReference>
<gene>
    <name evidence="10" type="ORF">SAMN05660652_00200</name>
</gene>
<dbReference type="PROSITE" id="PS50887">
    <property type="entry name" value="GGDEF"/>
    <property type="match status" value="1"/>
</dbReference>
<feature type="domain" description="GGDEF" evidence="9">
    <location>
        <begin position="329"/>
        <end position="458"/>
    </location>
</feature>
<evidence type="ECO:0000256" key="5">
    <source>
        <dbReference type="ARBA" id="ARBA00022989"/>
    </source>
</evidence>
<dbReference type="EMBL" id="FNCY01000001">
    <property type="protein sequence ID" value="SDG59180.1"/>
    <property type="molecule type" value="Genomic_DNA"/>
</dbReference>
<dbReference type="EC" id="2.7.7.65" evidence="2"/>
<evidence type="ECO:0000256" key="8">
    <source>
        <dbReference type="SAM" id="Phobius"/>
    </source>
</evidence>
<dbReference type="InterPro" id="IPR033479">
    <property type="entry name" value="dCache_1"/>
</dbReference>
<comment type="catalytic activity">
    <reaction evidence="7">
        <text>2 GTP = 3',3'-c-di-GMP + 2 diphosphate</text>
        <dbReference type="Rhea" id="RHEA:24898"/>
        <dbReference type="ChEBI" id="CHEBI:33019"/>
        <dbReference type="ChEBI" id="CHEBI:37565"/>
        <dbReference type="ChEBI" id="CHEBI:58805"/>
        <dbReference type="EC" id="2.7.7.65"/>
    </reaction>
</comment>
<keyword evidence="5 8" id="KW-1133">Transmembrane helix</keyword>
<comment type="subcellular location">
    <subcellularLocation>
        <location evidence="1">Cell membrane</location>
        <topology evidence="1">Multi-pass membrane protein</topology>
    </subcellularLocation>
</comment>
<evidence type="ECO:0000313" key="10">
    <source>
        <dbReference type="EMBL" id="SDG59180.1"/>
    </source>
</evidence>
<dbReference type="AlphaFoldDB" id="A0A1G7VJR3"/>
<dbReference type="GO" id="GO:0052621">
    <property type="term" value="F:diguanylate cyclase activity"/>
    <property type="evidence" value="ECO:0007669"/>
    <property type="project" value="UniProtKB-EC"/>
</dbReference>
<sequence length="458" mass="51412">MGVDLYYSYQQRVAESRKELENLSIIIESNVLATLSKIDVVISETAYTFGPMVDGRKKLALLEANQELLRRMAYIPEAQALSLRVINADGRVVFNAGETAELPNVVVADRAYFLRHKSDPNAGLVLSEAILSRFTGKWLLTLSRRMVDAEGNFAGVVQAALRTEYFQGLFELVNVGADDSISLLDENKRLLARHPPRLDAVGQQFDQLAVVMHFPSDPSAISYRRGAGIDGVDRHYVIRNIGAYPYVLVVGRSSEAIRSLQQGKIYLYVVCYFCLALAFACFLWVYVRHQQELEKLATTDSLTGLKNRRIFDSTLEFMMARRVRNSFSERLSVALFDIDHFKMINDTRGHLKGDEVLRRVANVIRCRVRKTDLSCRWGGEEFIVLLNDCDIEQAIVVAENIRSAIADESMSYPDDGFRVTISAGVAEVAEGDTVDSLVKRADDALYQAKASGRNRVCR</sequence>
<name>A0A1G7VJR3_9RHOO</name>
<dbReference type="SMART" id="SM00267">
    <property type="entry name" value="GGDEF"/>
    <property type="match status" value="1"/>
</dbReference>
<evidence type="ECO:0000256" key="7">
    <source>
        <dbReference type="ARBA" id="ARBA00034247"/>
    </source>
</evidence>
<dbReference type="Gene3D" id="3.30.70.270">
    <property type="match status" value="1"/>
</dbReference>
<keyword evidence="4 8" id="KW-0812">Transmembrane</keyword>
<dbReference type="Pfam" id="PF02743">
    <property type="entry name" value="dCache_1"/>
    <property type="match status" value="1"/>
</dbReference>
<evidence type="ECO:0000313" key="11">
    <source>
        <dbReference type="Proteomes" id="UP000198607"/>
    </source>
</evidence>
<dbReference type="FunFam" id="3.30.70.270:FF:000001">
    <property type="entry name" value="Diguanylate cyclase domain protein"/>
    <property type="match status" value="1"/>
</dbReference>
<evidence type="ECO:0000259" key="9">
    <source>
        <dbReference type="PROSITE" id="PS50887"/>
    </source>
</evidence>
<dbReference type="SUPFAM" id="SSF55073">
    <property type="entry name" value="Nucleotide cyclase"/>
    <property type="match status" value="1"/>
</dbReference>
<keyword evidence="3" id="KW-1003">Cell membrane</keyword>
<dbReference type="Gene3D" id="3.30.450.20">
    <property type="entry name" value="PAS domain"/>
    <property type="match status" value="2"/>
</dbReference>
<dbReference type="CDD" id="cd12915">
    <property type="entry name" value="PDC2_DGC_like"/>
    <property type="match status" value="1"/>
</dbReference>
<dbReference type="PANTHER" id="PTHR45138">
    <property type="entry name" value="REGULATORY COMPONENTS OF SENSORY TRANSDUCTION SYSTEM"/>
    <property type="match status" value="1"/>
</dbReference>
<dbReference type="InterPro" id="IPR050469">
    <property type="entry name" value="Diguanylate_Cyclase"/>
</dbReference>
<feature type="transmembrane region" description="Helical" evidence="8">
    <location>
        <begin position="265"/>
        <end position="287"/>
    </location>
</feature>
<keyword evidence="6 8" id="KW-0472">Membrane</keyword>
<proteinExistence type="predicted"/>
<evidence type="ECO:0000256" key="4">
    <source>
        <dbReference type="ARBA" id="ARBA00022692"/>
    </source>
</evidence>
<dbReference type="InterPro" id="IPR029787">
    <property type="entry name" value="Nucleotide_cyclase"/>
</dbReference>
<dbReference type="NCBIfam" id="TIGR00254">
    <property type="entry name" value="GGDEF"/>
    <property type="match status" value="1"/>
</dbReference>